<gene>
    <name evidence="1" type="ORF">I553_6449</name>
</gene>
<organism evidence="1">
    <name type="scientific">Mycobacterium xenopi 4042</name>
    <dbReference type="NCBI Taxonomy" id="1299334"/>
    <lineage>
        <taxon>Bacteria</taxon>
        <taxon>Bacillati</taxon>
        <taxon>Actinomycetota</taxon>
        <taxon>Actinomycetes</taxon>
        <taxon>Mycobacteriales</taxon>
        <taxon>Mycobacteriaceae</taxon>
        <taxon>Mycobacterium</taxon>
    </lineage>
</organism>
<comment type="caution">
    <text evidence="1">The sequence shown here is derived from an EMBL/GenBank/DDBJ whole genome shotgun (WGS) entry which is preliminary data.</text>
</comment>
<accession>X8BFD4</accession>
<dbReference type="AlphaFoldDB" id="X8BFD4"/>
<evidence type="ECO:0000313" key="1">
    <source>
        <dbReference type="EMBL" id="EUA42589.1"/>
    </source>
</evidence>
<proteinExistence type="predicted"/>
<protein>
    <submittedName>
        <fullName evidence="1">Uncharacterized protein</fullName>
    </submittedName>
</protein>
<dbReference type="EMBL" id="JAOB01000042">
    <property type="protein sequence ID" value="EUA42589.1"/>
    <property type="molecule type" value="Genomic_DNA"/>
</dbReference>
<reference evidence="1" key="1">
    <citation type="submission" date="2014-01" db="EMBL/GenBank/DDBJ databases">
        <authorList>
            <person name="Brown-Elliot B."/>
            <person name="Wallace R."/>
            <person name="Lenaerts A."/>
            <person name="Ordway D."/>
            <person name="DeGroote M.A."/>
            <person name="Parker T."/>
            <person name="Sizemore C."/>
            <person name="Tallon L.J."/>
            <person name="Sadzewicz L.K."/>
            <person name="Sengamalay N."/>
            <person name="Fraser C.M."/>
            <person name="Hine E."/>
            <person name="Shefchek K.A."/>
            <person name="Das S.P."/>
            <person name="Tettelin H."/>
        </authorList>
    </citation>
    <scope>NUCLEOTIDE SEQUENCE [LARGE SCALE GENOMIC DNA]</scope>
    <source>
        <strain evidence="1">4042</strain>
    </source>
</reference>
<name>X8BFD4_MYCXE</name>
<sequence>MRATFDPITAKPVTPICAVPTVAAVDRDELICFASQARAFVKPFTEHCGTARFGHPRVFQSRHSRR</sequence>